<dbReference type="AlphaFoldDB" id="A0A1H0MYI6"/>
<dbReference type="EMBL" id="FNIT01000016">
    <property type="protein sequence ID" value="SDO85528.1"/>
    <property type="molecule type" value="Genomic_DNA"/>
</dbReference>
<dbReference type="PANTHER" id="PTHR36435:SF1">
    <property type="entry name" value="CAAX AMINO TERMINAL PROTEASE FAMILY PROTEIN"/>
    <property type="match status" value="1"/>
</dbReference>
<evidence type="ECO:0000313" key="4">
    <source>
        <dbReference type="Proteomes" id="UP000198793"/>
    </source>
</evidence>
<name>A0A1H0MYI6_9HYPH</name>
<evidence type="ECO:0000256" key="1">
    <source>
        <dbReference type="SAM" id="Phobius"/>
    </source>
</evidence>
<feature type="transmembrane region" description="Helical" evidence="1">
    <location>
        <begin position="78"/>
        <end position="98"/>
    </location>
</feature>
<organism evidence="3 4">
    <name type="scientific">Aureimonas jatrophae</name>
    <dbReference type="NCBI Taxonomy" id="1166073"/>
    <lineage>
        <taxon>Bacteria</taxon>
        <taxon>Pseudomonadati</taxon>
        <taxon>Pseudomonadota</taxon>
        <taxon>Alphaproteobacteria</taxon>
        <taxon>Hyphomicrobiales</taxon>
        <taxon>Aurantimonadaceae</taxon>
        <taxon>Aureimonas</taxon>
    </lineage>
</organism>
<gene>
    <name evidence="3" type="ORF">SAMN05192530_11614</name>
</gene>
<dbReference type="InterPro" id="IPR003675">
    <property type="entry name" value="Rce1/LyrA-like_dom"/>
</dbReference>
<feature type="transmembrane region" description="Helical" evidence="1">
    <location>
        <begin position="38"/>
        <end position="57"/>
    </location>
</feature>
<feature type="transmembrane region" description="Helical" evidence="1">
    <location>
        <begin position="163"/>
        <end position="181"/>
    </location>
</feature>
<evidence type="ECO:0000259" key="2">
    <source>
        <dbReference type="Pfam" id="PF02517"/>
    </source>
</evidence>
<feature type="domain" description="CAAX prenyl protease 2/Lysostaphin resistance protein A-like" evidence="2">
    <location>
        <begin position="103"/>
        <end position="200"/>
    </location>
</feature>
<dbReference type="RefSeq" id="WP_170842694.1">
    <property type="nucleotide sequence ID" value="NZ_FNIT01000016.1"/>
</dbReference>
<keyword evidence="1" id="KW-1133">Transmembrane helix</keyword>
<reference evidence="3 4" key="1">
    <citation type="submission" date="2016-10" db="EMBL/GenBank/DDBJ databases">
        <authorList>
            <person name="de Groot N.N."/>
        </authorList>
    </citation>
    <scope>NUCLEOTIDE SEQUENCE [LARGE SCALE GENOMIC DNA]</scope>
    <source>
        <strain evidence="4">L7-484,KACC 16230,DSM 25025</strain>
    </source>
</reference>
<dbReference type="GO" id="GO:0004175">
    <property type="term" value="F:endopeptidase activity"/>
    <property type="evidence" value="ECO:0007669"/>
    <property type="project" value="UniProtKB-ARBA"/>
</dbReference>
<feature type="transmembrane region" description="Helical" evidence="1">
    <location>
        <begin position="139"/>
        <end position="157"/>
    </location>
</feature>
<dbReference type="STRING" id="1166073.SAMN05192530_11614"/>
<sequence>MTGTRRVLIAVGVLALWLAVTLLGDWRPHRPHAVEESLHTGFAWWICLAALLAYGTVRLAGWRDVSFHAPDPSSTLRVLALPSVYLVVFLVAAIATGLPPPATVARLACNMLLVGFSEEVMFRGILFQAFRASLSPWRAVLATSVLFGGAHLLNSVITGDLEVAAVQAVAASLSGVFFLALAVRTKSLWPAILFHAAWDFTLTLSTPNVADPIADDGGPIGGLTLLLSGTLLVLPLALYGAFILHRCFRDRPRDASVSVS</sequence>
<dbReference type="InterPro" id="IPR052710">
    <property type="entry name" value="CAAX_protease"/>
</dbReference>
<protein>
    <recommendedName>
        <fullName evidence="2">CAAX prenyl protease 2/Lysostaphin resistance protein A-like domain-containing protein</fullName>
    </recommendedName>
</protein>
<dbReference type="GO" id="GO:0080120">
    <property type="term" value="P:CAAX-box protein maturation"/>
    <property type="evidence" value="ECO:0007669"/>
    <property type="project" value="UniProtKB-ARBA"/>
</dbReference>
<keyword evidence="1" id="KW-0472">Membrane</keyword>
<dbReference type="PANTHER" id="PTHR36435">
    <property type="entry name" value="SLR1288 PROTEIN"/>
    <property type="match status" value="1"/>
</dbReference>
<proteinExistence type="predicted"/>
<dbReference type="Pfam" id="PF02517">
    <property type="entry name" value="Rce1-like"/>
    <property type="match status" value="1"/>
</dbReference>
<accession>A0A1H0MYI6</accession>
<evidence type="ECO:0000313" key="3">
    <source>
        <dbReference type="EMBL" id="SDO85528.1"/>
    </source>
</evidence>
<feature type="transmembrane region" description="Helical" evidence="1">
    <location>
        <begin position="7"/>
        <end position="26"/>
    </location>
</feature>
<keyword evidence="1" id="KW-0812">Transmembrane</keyword>
<feature type="transmembrane region" description="Helical" evidence="1">
    <location>
        <begin position="225"/>
        <end position="244"/>
    </location>
</feature>
<keyword evidence="4" id="KW-1185">Reference proteome</keyword>
<dbReference type="Proteomes" id="UP000198793">
    <property type="component" value="Unassembled WGS sequence"/>
</dbReference>